<sequence>MRTTSEKTVKQRMILAKAVLAAAERLGLTQDQLALILSIDSVKTLTSLELDPTSKQGELALTLIRITISLDALTGGDTAWMQHFMKLPNKLTADIPMEQIQNTQGLATILQFVEGLQAKL</sequence>
<name>A0A1H3KGJ7_9GAMM</name>
<dbReference type="Pfam" id="PF20432">
    <property type="entry name" value="Xre-like-HTH"/>
    <property type="match status" value="1"/>
</dbReference>
<gene>
    <name evidence="2" type="ORF">SAMN05421643_11270</name>
</gene>
<evidence type="ECO:0000313" key="3">
    <source>
        <dbReference type="Proteomes" id="UP000199035"/>
    </source>
</evidence>
<protein>
    <recommendedName>
        <fullName evidence="1">Antitoxin Xre-like helix-turn-helix domain-containing protein</fullName>
    </recommendedName>
</protein>
<dbReference type="GO" id="GO:0003677">
    <property type="term" value="F:DNA binding"/>
    <property type="evidence" value="ECO:0007669"/>
    <property type="project" value="InterPro"/>
</dbReference>
<dbReference type="InterPro" id="IPR046847">
    <property type="entry name" value="Xre-like_HTH"/>
</dbReference>
<dbReference type="STRING" id="595670.SAMN05421643_11270"/>
<evidence type="ECO:0000259" key="1">
    <source>
        <dbReference type="Pfam" id="PF20432"/>
    </source>
</evidence>
<reference evidence="3" key="1">
    <citation type="submission" date="2016-10" db="EMBL/GenBank/DDBJ databases">
        <authorList>
            <person name="Varghese N."/>
            <person name="Submissions S."/>
        </authorList>
    </citation>
    <scope>NUCLEOTIDE SEQUENCE [LARGE SCALE GENOMIC DNA]</scope>
    <source>
        <strain evidence="3">ANC 5109</strain>
    </source>
</reference>
<dbReference type="AlphaFoldDB" id="A0A1H3KGJ7"/>
<organism evidence="2 3">
    <name type="scientific">Acinetobacter kyonggiensis</name>
    <dbReference type="NCBI Taxonomy" id="595670"/>
    <lineage>
        <taxon>Bacteria</taxon>
        <taxon>Pseudomonadati</taxon>
        <taxon>Pseudomonadota</taxon>
        <taxon>Gammaproteobacteria</taxon>
        <taxon>Moraxellales</taxon>
        <taxon>Moraxellaceae</taxon>
        <taxon>Acinetobacter</taxon>
    </lineage>
</organism>
<accession>A0A1H3KGJ7</accession>
<dbReference type="RefSeq" id="WP_092690598.1">
    <property type="nucleotide sequence ID" value="NZ_FNPK01000012.1"/>
</dbReference>
<dbReference type="EMBL" id="FNPK01000012">
    <property type="protein sequence ID" value="SDY51150.1"/>
    <property type="molecule type" value="Genomic_DNA"/>
</dbReference>
<dbReference type="Proteomes" id="UP000199035">
    <property type="component" value="Unassembled WGS sequence"/>
</dbReference>
<evidence type="ECO:0000313" key="2">
    <source>
        <dbReference type="EMBL" id="SDY51150.1"/>
    </source>
</evidence>
<keyword evidence="3" id="KW-1185">Reference proteome</keyword>
<proteinExistence type="predicted"/>
<feature type="domain" description="Antitoxin Xre-like helix-turn-helix" evidence="1">
    <location>
        <begin position="13"/>
        <end position="65"/>
    </location>
</feature>